<protein>
    <submittedName>
        <fullName evidence="2">Uncharacterized protein</fullName>
    </submittedName>
</protein>
<dbReference type="AlphaFoldDB" id="A0A0G1UYU4"/>
<feature type="region of interest" description="Disordered" evidence="1">
    <location>
        <begin position="95"/>
        <end position="146"/>
    </location>
</feature>
<evidence type="ECO:0000256" key="1">
    <source>
        <dbReference type="SAM" id="MobiDB-lite"/>
    </source>
</evidence>
<evidence type="ECO:0000313" key="3">
    <source>
        <dbReference type="Proteomes" id="UP000034637"/>
    </source>
</evidence>
<feature type="region of interest" description="Disordered" evidence="1">
    <location>
        <begin position="1"/>
        <end position="74"/>
    </location>
</feature>
<feature type="compositionally biased region" description="Basic and acidic residues" evidence="1">
    <location>
        <begin position="37"/>
        <end position="47"/>
    </location>
</feature>
<feature type="compositionally biased region" description="Gly residues" evidence="1">
    <location>
        <begin position="136"/>
        <end position="146"/>
    </location>
</feature>
<name>A0A0G1UYU4_9BACT</name>
<accession>A0A0G1UYU4</accession>
<feature type="compositionally biased region" description="Basic and acidic residues" evidence="1">
    <location>
        <begin position="105"/>
        <end position="121"/>
    </location>
</feature>
<gene>
    <name evidence="2" type="ORF">UY33_C0032G0023</name>
</gene>
<reference evidence="2 3" key="1">
    <citation type="journal article" date="2015" name="Nature">
        <title>rRNA introns, odd ribosomes, and small enigmatic genomes across a large radiation of phyla.</title>
        <authorList>
            <person name="Brown C.T."/>
            <person name="Hug L.A."/>
            <person name="Thomas B.C."/>
            <person name="Sharon I."/>
            <person name="Castelle C.J."/>
            <person name="Singh A."/>
            <person name="Wilkins M.J."/>
            <person name="Williams K.H."/>
            <person name="Banfield J.F."/>
        </authorList>
    </citation>
    <scope>NUCLEOTIDE SEQUENCE [LARGE SCALE GENOMIC DNA]</scope>
</reference>
<sequence length="146" mass="14697">MPGLGEAGKNDGQAESDLDPEDQVIDAGDGSNVGAAGEEKIFGDDSAGRVQNSQLGGGQHQAGDNQKEGGNESKCFLADDCGFGKNKINTRGVAGVAESGGISQKGEHEHGKKSEDPENQKMLEVSEAPPAAETGEVGGSGGKGNT</sequence>
<feature type="compositionally biased region" description="Acidic residues" evidence="1">
    <location>
        <begin position="14"/>
        <end position="24"/>
    </location>
</feature>
<organism evidence="2 3">
    <name type="scientific">Candidatus Amesbacteria bacterium GW2011_GWA1_48_9</name>
    <dbReference type="NCBI Taxonomy" id="1618355"/>
    <lineage>
        <taxon>Bacteria</taxon>
        <taxon>Candidatus Amesiibacteriota</taxon>
    </lineage>
</organism>
<comment type="caution">
    <text evidence="2">The sequence shown here is derived from an EMBL/GenBank/DDBJ whole genome shotgun (WGS) entry which is preliminary data.</text>
</comment>
<dbReference type="Proteomes" id="UP000034637">
    <property type="component" value="Unassembled WGS sequence"/>
</dbReference>
<proteinExistence type="predicted"/>
<evidence type="ECO:0000313" key="2">
    <source>
        <dbReference type="EMBL" id="KKU99429.1"/>
    </source>
</evidence>
<dbReference type="EMBL" id="LCPP01000032">
    <property type="protein sequence ID" value="KKU99429.1"/>
    <property type="molecule type" value="Genomic_DNA"/>
</dbReference>